<evidence type="ECO:0000256" key="3">
    <source>
        <dbReference type="PROSITE-ProRule" id="PRU00169"/>
    </source>
</evidence>
<organism evidence="6 7">
    <name type="scientific">Cytophaga hutchinsonii (strain ATCC 33406 / DSM 1761 / CIP 103989 / NBRC 15051 / NCIMB 9469 / D465)</name>
    <dbReference type="NCBI Taxonomy" id="269798"/>
    <lineage>
        <taxon>Bacteria</taxon>
        <taxon>Pseudomonadati</taxon>
        <taxon>Bacteroidota</taxon>
        <taxon>Cytophagia</taxon>
        <taxon>Cytophagales</taxon>
        <taxon>Cytophagaceae</taxon>
        <taxon>Cytophaga</taxon>
    </lineage>
</organism>
<dbReference type="KEGG" id="chu:CHU_0659"/>
<evidence type="ECO:0000259" key="5">
    <source>
        <dbReference type="PROSITE" id="PS50110"/>
    </source>
</evidence>
<dbReference type="EMBL" id="CP000383">
    <property type="protein sequence ID" value="ABG57946.1"/>
    <property type="molecule type" value="Genomic_DNA"/>
</dbReference>
<evidence type="ECO:0000256" key="1">
    <source>
        <dbReference type="ARBA" id="ARBA00022553"/>
    </source>
</evidence>
<dbReference type="PRINTS" id="PR00038">
    <property type="entry name" value="HTHLUXR"/>
</dbReference>
<gene>
    <name evidence="6" type="primary">fimZ</name>
    <name evidence="6" type="ordered locus">CHU_0659</name>
</gene>
<dbReference type="CDD" id="cd06170">
    <property type="entry name" value="LuxR_C_like"/>
    <property type="match status" value="1"/>
</dbReference>
<dbReference type="InterPro" id="IPR001789">
    <property type="entry name" value="Sig_transdc_resp-reg_receiver"/>
</dbReference>
<dbReference type="PROSITE" id="PS50043">
    <property type="entry name" value="HTH_LUXR_2"/>
    <property type="match status" value="1"/>
</dbReference>
<evidence type="ECO:0000313" key="6">
    <source>
        <dbReference type="EMBL" id="ABG57946.1"/>
    </source>
</evidence>
<dbReference type="PROSITE" id="PS50110">
    <property type="entry name" value="RESPONSE_REGULATORY"/>
    <property type="match status" value="1"/>
</dbReference>
<comment type="caution">
    <text evidence="3">Lacks conserved residue(s) required for the propagation of feature annotation.</text>
</comment>
<feature type="domain" description="Response regulatory" evidence="5">
    <location>
        <begin position="5"/>
        <end position="121"/>
    </location>
</feature>
<proteinExistence type="predicted"/>
<dbReference type="AlphaFoldDB" id="A0A6N4SNR5"/>
<feature type="domain" description="HTH luxR-type" evidence="4">
    <location>
        <begin position="142"/>
        <end position="207"/>
    </location>
</feature>
<dbReference type="PANTHER" id="PTHR43214">
    <property type="entry name" value="TWO-COMPONENT RESPONSE REGULATOR"/>
    <property type="match status" value="1"/>
</dbReference>
<keyword evidence="2" id="KW-0238">DNA-binding</keyword>
<sequence>MDKIKVYIVDDYYLIREGVKKSLKQNSEIEIVGESNSLSDLATSIKTSQPDVLIFELNLCQQPIRDLIENLKKVNARVKFLIISDCDCELPLVMAVRAGVTGFVRKNVSKEELLHAVQQVYTNKEYYVSDVTQVLLKGFLANQTSDSIFSDRELEVLRYICKGRSNEQIADILFISEKTIATHRRNIMKKAGVKKSTELIVWALDNKIVARN</sequence>
<evidence type="ECO:0000313" key="7">
    <source>
        <dbReference type="Proteomes" id="UP000001822"/>
    </source>
</evidence>
<dbReference type="PROSITE" id="PS00622">
    <property type="entry name" value="HTH_LUXR_1"/>
    <property type="match status" value="1"/>
</dbReference>
<dbReference type="GO" id="GO:0003677">
    <property type="term" value="F:DNA binding"/>
    <property type="evidence" value="ECO:0007669"/>
    <property type="project" value="UniProtKB-KW"/>
</dbReference>
<protein>
    <submittedName>
        <fullName evidence="6">Fimbrial Z protein probable signal transducer</fullName>
    </submittedName>
</protein>
<dbReference type="CDD" id="cd17535">
    <property type="entry name" value="REC_NarL-like"/>
    <property type="match status" value="1"/>
</dbReference>
<dbReference type="Gene3D" id="3.40.50.2300">
    <property type="match status" value="1"/>
</dbReference>
<keyword evidence="7" id="KW-1185">Reference proteome</keyword>
<dbReference type="InterPro" id="IPR000792">
    <property type="entry name" value="Tscrpt_reg_LuxR_C"/>
</dbReference>
<evidence type="ECO:0000256" key="2">
    <source>
        <dbReference type="ARBA" id="ARBA00023125"/>
    </source>
</evidence>
<evidence type="ECO:0000259" key="4">
    <source>
        <dbReference type="PROSITE" id="PS50043"/>
    </source>
</evidence>
<dbReference type="RefSeq" id="WP_011584062.1">
    <property type="nucleotide sequence ID" value="NC_008255.1"/>
</dbReference>
<dbReference type="InterPro" id="IPR016032">
    <property type="entry name" value="Sig_transdc_resp-reg_C-effctor"/>
</dbReference>
<keyword evidence="1" id="KW-0597">Phosphoprotein</keyword>
<dbReference type="InterPro" id="IPR039420">
    <property type="entry name" value="WalR-like"/>
</dbReference>
<reference evidence="6 7" key="1">
    <citation type="journal article" date="2007" name="Appl. Environ. Microbiol.">
        <title>Genome sequence of the cellulolytic gliding bacterium Cytophaga hutchinsonii.</title>
        <authorList>
            <person name="Xie G."/>
            <person name="Bruce D.C."/>
            <person name="Challacombe J.F."/>
            <person name="Chertkov O."/>
            <person name="Detter J.C."/>
            <person name="Gilna P."/>
            <person name="Han C.S."/>
            <person name="Lucas S."/>
            <person name="Misra M."/>
            <person name="Myers G.L."/>
            <person name="Richardson P."/>
            <person name="Tapia R."/>
            <person name="Thayer N."/>
            <person name="Thompson L.S."/>
            <person name="Brettin T.S."/>
            <person name="Henrissat B."/>
            <person name="Wilson D.B."/>
            <person name="McBride M.J."/>
        </authorList>
    </citation>
    <scope>NUCLEOTIDE SEQUENCE [LARGE SCALE GENOMIC DNA]</scope>
    <source>
        <strain evidence="7">ATCC 33406 / DSM 1761 / CIP 103989 / NBRC 15051 / NCIMB 9469 / D465</strain>
    </source>
</reference>
<dbReference type="GO" id="GO:0006355">
    <property type="term" value="P:regulation of DNA-templated transcription"/>
    <property type="evidence" value="ECO:0007669"/>
    <property type="project" value="InterPro"/>
</dbReference>
<accession>A0A6N4SNR5</accession>
<dbReference type="SMART" id="SM00421">
    <property type="entry name" value="HTH_LUXR"/>
    <property type="match status" value="1"/>
</dbReference>
<dbReference type="Pfam" id="PF00072">
    <property type="entry name" value="Response_reg"/>
    <property type="match status" value="1"/>
</dbReference>
<dbReference type="InterPro" id="IPR058245">
    <property type="entry name" value="NreC/VraR/RcsB-like_REC"/>
</dbReference>
<dbReference type="SUPFAM" id="SSF52172">
    <property type="entry name" value="CheY-like"/>
    <property type="match status" value="1"/>
</dbReference>
<dbReference type="Pfam" id="PF00196">
    <property type="entry name" value="GerE"/>
    <property type="match status" value="1"/>
</dbReference>
<dbReference type="Proteomes" id="UP000001822">
    <property type="component" value="Chromosome"/>
</dbReference>
<dbReference type="GO" id="GO:0000160">
    <property type="term" value="P:phosphorelay signal transduction system"/>
    <property type="evidence" value="ECO:0007669"/>
    <property type="project" value="InterPro"/>
</dbReference>
<dbReference type="SUPFAM" id="SSF46894">
    <property type="entry name" value="C-terminal effector domain of the bipartite response regulators"/>
    <property type="match status" value="1"/>
</dbReference>
<dbReference type="OrthoDB" id="9797341at2"/>
<dbReference type="InterPro" id="IPR011006">
    <property type="entry name" value="CheY-like_superfamily"/>
</dbReference>
<name>A0A6N4SNR5_CYTH3</name>
<dbReference type="PANTHER" id="PTHR43214:SF43">
    <property type="entry name" value="TWO-COMPONENT RESPONSE REGULATOR"/>
    <property type="match status" value="1"/>
</dbReference>